<accession>A0A7R8X6A5</accession>
<evidence type="ECO:0000256" key="9">
    <source>
        <dbReference type="PIRSR" id="PIRSR601019-1"/>
    </source>
</evidence>
<dbReference type="Gene3D" id="1.10.400.10">
    <property type="entry name" value="GI Alpha 1, domain 2-like"/>
    <property type="match status" value="1"/>
</dbReference>
<evidence type="ECO:0000256" key="2">
    <source>
        <dbReference type="ARBA" id="ARBA00022723"/>
    </source>
</evidence>
<dbReference type="Pfam" id="PF00503">
    <property type="entry name" value="G-alpha"/>
    <property type="match status" value="1"/>
</dbReference>
<dbReference type="EMBL" id="LR900236">
    <property type="protein sequence ID" value="CAD7244819.1"/>
    <property type="molecule type" value="Genomic_DNA"/>
</dbReference>
<dbReference type="OrthoDB" id="5817230at2759"/>
<keyword evidence="1" id="KW-0519">Myristate</keyword>
<evidence type="ECO:0000313" key="11">
    <source>
        <dbReference type="EMBL" id="CAD7244819.1"/>
    </source>
</evidence>
<dbReference type="GO" id="GO:0005737">
    <property type="term" value="C:cytoplasm"/>
    <property type="evidence" value="ECO:0007669"/>
    <property type="project" value="TreeGrafter"/>
</dbReference>
<evidence type="ECO:0000256" key="8">
    <source>
        <dbReference type="ARBA" id="ARBA00023288"/>
    </source>
</evidence>
<name>A0A7R8X6A5_9CRUS</name>
<evidence type="ECO:0000256" key="10">
    <source>
        <dbReference type="PIRSR" id="PIRSR601019-2"/>
    </source>
</evidence>
<dbReference type="PROSITE" id="PS51882">
    <property type="entry name" value="G_ALPHA"/>
    <property type="match status" value="1"/>
</dbReference>
<dbReference type="EMBL" id="CAJPEV010000719">
    <property type="protein sequence ID" value="CAG0887884.1"/>
    <property type="molecule type" value="Genomic_DNA"/>
</dbReference>
<dbReference type="Proteomes" id="UP000677054">
    <property type="component" value="Unassembled WGS sequence"/>
</dbReference>
<dbReference type="PANTHER" id="PTHR10218:SF362">
    <property type="entry name" value="G PROTEIN ALPHA O SUBUNIT"/>
    <property type="match status" value="1"/>
</dbReference>
<keyword evidence="2 10" id="KW-0479">Metal-binding</keyword>
<evidence type="ECO:0000256" key="6">
    <source>
        <dbReference type="ARBA" id="ARBA00023139"/>
    </source>
</evidence>
<dbReference type="SUPFAM" id="SSF47895">
    <property type="entry name" value="Transducin (alpha subunit), insertion domain"/>
    <property type="match status" value="1"/>
</dbReference>
<keyword evidence="3 9" id="KW-0547">Nucleotide-binding</keyword>
<feature type="binding site" evidence="9">
    <location>
        <begin position="180"/>
        <end position="185"/>
    </location>
    <ligand>
        <name>GTP</name>
        <dbReference type="ChEBI" id="CHEBI:37565"/>
    </ligand>
</feature>
<keyword evidence="4 10" id="KW-0460">Magnesium</keyword>
<dbReference type="Gene3D" id="3.40.50.300">
    <property type="entry name" value="P-loop containing nucleotide triphosphate hydrolases"/>
    <property type="match status" value="1"/>
</dbReference>
<dbReference type="InterPro" id="IPR011025">
    <property type="entry name" value="GproteinA_insert"/>
</dbReference>
<dbReference type="InterPro" id="IPR001019">
    <property type="entry name" value="Gprotein_alpha_su"/>
</dbReference>
<dbReference type="InterPro" id="IPR027417">
    <property type="entry name" value="P-loop_NTPase"/>
</dbReference>
<protein>
    <submittedName>
        <fullName evidence="11">Uncharacterized protein</fullName>
    </submittedName>
</protein>
<proteinExistence type="predicted"/>
<dbReference type="GO" id="GO:0005525">
    <property type="term" value="F:GTP binding"/>
    <property type="evidence" value="ECO:0007669"/>
    <property type="project" value="UniProtKB-KW"/>
</dbReference>
<evidence type="ECO:0000313" key="12">
    <source>
        <dbReference type="Proteomes" id="UP000677054"/>
    </source>
</evidence>
<evidence type="ECO:0000256" key="5">
    <source>
        <dbReference type="ARBA" id="ARBA00023134"/>
    </source>
</evidence>
<organism evidence="11">
    <name type="scientific">Darwinula stevensoni</name>
    <dbReference type="NCBI Taxonomy" id="69355"/>
    <lineage>
        <taxon>Eukaryota</taxon>
        <taxon>Metazoa</taxon>
        <taxon>Ecdysozoa</taxon>
        <taxon>Arthropoda</taxon>
        <taxon>Crustacea</taxon>
        <taxon>Oligostraca</taxon>
        <taxon>Ostracoda</taxon>
        <taxon>Podocopa</taxon>
        <taxon>Podocopida</taxon>
        <taxon>Darwinulocopina</taxon>
        <taxon>Darwinuloidea</taxon>
        <taxon>Darwinulidae</taxon>
        <taxon>Darwinula</taxon>
    </lineage>
</organism>
<keyword evidence="7" id="KW-0807">Transducer</keyword>
<evidence type="ECO:0000256" key="3">
    <source>
        <dbReference type="ARBA" id="ARBA00022741"/>
    </source>
</evidence>
<dbReference type="GO" id="GO:0005834">
    <property type="term" value="C:heterotrimeric G-protein complex"/>
    <property type="evidence" value="ECO:0007669"/>
    <property type="project" value="TreeGrafter"/>
</dbReference>
<dbReference type="PANTHER" id="PTHR10218">
    <property type="entry name" value="GTP-BINDING PROTEIN ALPHA SUBUNIT"/>
    <property type="match status" value="1"/>
</dbReference>
<evidence type="ECO:0000256" key="1">
    <source>
        <dbReference type="ARBA" id="ARBA00022707"/>
    </source>
</evidence>
<dbReference type="GO" id="GO:0007188">
    <property type="term" value="P:adenylate cyclase-modulating G protein-coupled receptor signaling pathway"/>
    <property type="evidence" value="ECO:0007669"/>
    <property type="project" value="TreeGrafter"/>
</dbReference>
<keyword evidence="8" id="KW-0449">Lipoprotein</keyword>
<dbReference type="AlphaFoldDB" id="A0A7R8X6A5"/>
<keyword evidence="5 9" id="KW-0342">GTP-binding</keyword>
<dbReference type="GO" id="GO:0046872">
    <property type="term" value="F:metal ion binding"/>
    <property type="evidence" value="ECO:0007669"/>
    <property type="project" value="UniProtKB-KW"/>
</dbReference>
<dbReference type="SMART" id="SM00275">
    <property type="entry name" value="G_alpha"/>
    <property type="match status" value="1"/>
</dbReference>
<evidence type="ECO:0000256" key="7">
    <source>
        <dbReference type="ARBA" id="ARBA00023224"/>
    </source>
</evidence>
<dbReference type="GO" id="GO:0003924">
    <property type="term" value="F:GTPase activity"/>
    <property type="evidence" value="ECO:0007669"/>
    <property type="project" value="InterPro"/>
</dbReference>
<sequence length="301" mass="33765">MTPWGFIAEQLTLVRTTISYNSILQAPYERESEPGTKPTGRSSEMDERVLLCLDVLINCHESLLLCYIQIYTISISPYSIASVLKQRISMDTEKGRLGTYALFLETSSIKGKRLDVVALTNKGEGEGERNESKVTRFTELSTGVDPAHLVNPSVGSTASHAPLLEFNIVIHQILTLGAGESGKSTIVKQMKIIHESGFTQEDFKQYKPVVYSNTIQSLVAILRAMPNLGIPFGNNEREVRNSVFMDSMQGRYNSSKFAFDWRVSYYHKLAQAKYPEEKLKKIGGVLKRKLLNQMTEVMIKG</sequence>
<keyword evidence="6" id="KW-0564">Palmitate</keyword>
<dbReference type="GO" id="GO:0031683">
    <property type="term" value="F:G-protein beta/gamma-subunit complex binding"/>
    <property type="evidence" value="ECO:0007669"/>
    <property type="project" value="InterPro"/>
</dbReference>
<gene>
    <name evidence="11" type="ORF">DSTB1V02_LOCUS4706</name>
</gene>
<keyword evidence="12" id="KW-1185">Reference proteome</keyword>
<dbReference type="GO" id="GO:0001664">
    <property type="term" value="F:G protein-coupled receptor binding"/>
    <property type="evidence" value="ECO:0007669"/>
    <property type="project" value="TreeGrafter"/>
</dbReference>
<feature type="binding site" evidence="10">
    <location>
        <position position="184"/>
    </location>
    <ligand>
        <name>Mg(2+)</name>
        <dbReference type="ChEBI" id="CHEBI:18420"/>
    </ligand>
</feature>
<reference evidence="11" key="1">
    <citation type="submission" date="2020-11" db="EMBL/GenBank/DDBJ databases">
        <authorList>
            <person name="Tran Van P."/>
        </authorList>
    </citation>
    <scope>NUCLEOTIDE SEQUENCE</scope>
</reference>
<evidence type="ECO:0000256" key="4">
    <source>
        <dbReference type="ARBA" id="ARBA00022842"/>
    </source>
</evidence>